<organism evidence="2 3">
    <name type="scientific">Sphaerisporangium rufum</name>
    <dbReference type="NCBI Taxonomy" id="1381558"/>
    <lineage>
        <taxon>Bacteria</taxon>
        <taxon>Bacillati</taxon>
        <taxon>Actinomycetota</taxon>
        <taxon>Actinomycetes</taxon>
        <taxon>Streptosporangiales</taxon>
        <taxon>Streptosporangiaceae</taxon>
        <taxon>Sphaerisporangium</taxon>
    </lineage>
</organism>
<feature type="region of interest" description="Disordered" evidence="1">
    <location>
        <begin position="1"/>
        <end position="23"/>
    </location>
</feature>
<comment type="caution">
    <text evidence="2">The sequence shown here is derived from an EMBL/GenBank/DDBJ whole genome shotgun (WGS) entry which is preliminary data.</text>
</comment>
<dbReference type="RefSeq" id="WP_203985132.1">
    <property type="nucleotide sequence ID" value="NZ_BOOU01000044.1"/>
</dbReference>
<dbReference type="Proteomes" id="UP000655287">
    <property type="component" value="Unassembled WGS sequence"/>
</dbReference>
<evidence type="ECO:0000256" key="1">
    <source>
        <dbReference type="SAM" id="MobiDB-lite"/>
    </source>
</evidence>
<sequence length="256" mass="27622">MTTGRFSDSAETPDSPVSPEIPEIPEFDDLGEEYLPDNERDITALIEAFFGQLAATAREHALPSGLVPDARLRHAALLEAAAHLIVDEPSRHNLRLTLAVLAGYRALLAPLGRPAAIAAVRAALIEPLGPAVRAGTRAMLDTAPDPFAAMVAVSKSREEHAFGAAFTFARPADDDRHYLLEVHRCFYHDVLAAHGAPELTPAMCAFDENWIEAIDPGRHGLRFERRTTIGLGGTRCPFHFSRTAAGDGTAPNESTM</sequence>
<gene>
    <name evidence="2" type="ORF">Sru01_30280</name>
</gene>
<accession>A0A919R441</accession>
<dbReference type="InterPro" id="IPR026002">
    <property type="entry name" value="ATC_hydrolase-like"/>
</dbReference>
<protein>
    <recommendedName>
        <fullName evidence="4">L-2-amino-thiazoline-4-carboxylic acid hydrolase</fullName>
    </recommendedName>
</protein>
<name>A0A919R441_9ACTN</name>
<keyword evidence="3" id="KW-1185">Reference proteome</keyword>
<evidence type="ECO:0000313" key="3">
    <source>
        <dbReference type="Proteomes" id="UP000655287"/>
    </source>
</evidence>
<evidence type="ECO:0008006" key="4">
    <source>
        <dbReference type="Google" id="ProtNLM"/>
    </source>
</evidence>
<reference evidence="2" key="1">
    <citation type="submission" date="2021-01" db="EMBL/GenBank/DDBJ databases">
        <title>Whole genome shotgun sequence of Sphaerisporangium rufum NBRC 109079.</title>
        <authorList>
            <person name="Komaki H."/>
            <person name="Tamura T."/>
        </authorList>
    </citation>
    <scope>NUCLEOTIDE SEQUENCE</scope>
    <source>
        <strain evidence="2">NBRC 109079</strain>
    </source>
</reference>
<dbReference type="EMBL" id="BOOU01000044">
    <property type="protein sequence ID" value="GII78046.1"/>
    <property type="molecule type" value="Genomic_DNA"/>
</dbReference>
<feature type="compositionally biased region" description="Polar residues" evidence="1">
    <location>
        <begin position="1"/>
        <end position="12"/>
    </location>
</feature>
<proteinExistence type="predicted"/>
<dbReference type="AlphaFoldDB" id="A0A919R441"/>
<dbReference type="Pfam" id="PF14196">
    <property type="entry name" value="ATC_hydrolase"/>
    <property type="match status" value="1"/>
</dbReference>
<evidence type="ECO:0000313" key="2">
    <source>
        <dbReference type="EMBL" id="GII78046.1"/>
    </source>
</evidence>